<dbReference type="GO" id="GO:0004640">
    <property type="term" value="F:phosphoribosylanthranilate isomerase activity"/>
    <property type="evidence" value="ECO:0007669"/>
    <property type="project" value="UniProtKB-EC"/>
</dbReference>
<protein>
    <recommendedName>
        <fullName evidence="4">N-(5'-phosphoribosyl)anthranilate isomerase</fullName>
        <ecNumber evidence="3">5.3.1.24</ecNumber>
    </recommendedName>
</protein>
<evidence type="ECO:0000256" key="5">
    <source>
        <dbReference type="ARBA" id="ARBA00022605"/>
    </source>
</evidence>
<accession>Q1M2R6</accession>
<evidence type="ECO:0000256" key="7">
    <source>
        <dbReference type="ARBA" id="ARBA00023141"/>
    </source>
</evidence>
<reference evidence="11" key="3">
    <citation type="submission" date="2014-06" db="EMBL/GenBank/DDBJ databases">
        <title>The complete genome of Blastobotrys (Arxula) adeninivorans LS3 - a yeast of biotechnological interest.</title>
        <authorList>
            <person name="Kunze G."/>
            <person name="Gaillardin C."/>
            <person name="Czernicka M."/>
            <person name="Durrens P."/>
            <person name="Martin T."/>
            <person name="Boer E."/>
            <person name="Gabaldon T."/>
            <person name="Cruz J."/>
            <person name="Talla E."/>
            <person name="Marck C."/>
            <person name="Goffeau A."/>
            <person name="Barbe V."/>
            <person name="Baret P."/>
            <person name="Baronian K."/>
            <person name="Beier S."/>
            <person name="Bleykasten C."/>
            <person name="Bode R."/>
            <person name="Casaregola S."/>
            <person name="Despons L."/>
            <person name="Fairhead C."/>
            <person name="Giersberg M."/>
            <person name="Gierski P."/>
            <person name="Hahnel U."/>
            <person name="Hartmann A."/>
            <person name="Jankowska D."/>
            <person name="Jubin C."/>
            <person name="Jung P."/>
            <person name="Lafontaine I."/>
            <person name="Leh-Louis V."/>
            <person name="Lemaire M."/>
            <person name="Marcet-Houben M."/>
            <person name="Mascher M."/>
            <person name="Morel G."/>
            <person name="Richard G.-F."/>
            <person name="Riechen J."/>
            <person name="Sacerdot C."/>
            <person name="Sarkar A."/>
            <person name="Savel G."/>
            <person name="Schacherer J."/>
            <person name="Sherman D."/>
            <person name="Straub M.-L."/>
            <person name="Stein N."/>
            <person name="Thierry A."/>
            <person name="Trautwein-Schult A."/>
            <person name="Westhof E."/>
            <person name="Worch S."/>
            <person name="Dujon B."/>
            <person name="Souciet J.-L."/>
            <person name="Wincker P."/>
            <person name="Scholz U."/>
            <person name="Neuveglise N."/>
        </authorList>
    </citation>
    <scope>NUCLEOTIDE SEQUENCE</scope>
    <source>
        <strain evidence="11">LS3</strain>
    </source>
</reference>
<evidence type="ECO:0000313" key="10">
    <source>
        <dbReference type="EMBL" id="CAK11516.1"/>
    </source>
</evidence>
<dbReference type="EMBL" id="AM261500">
    <property type="protein sequence ID" value="CAK11516.1"/>
    <property type="molecule type" value="Genomic_DNA"/>
</dbReference>
<dbReference type="InterPro" id="IPR044643">
    <property type="entry name" value="TrpF_fam"/>
</dbReference>
<evidence type="ECO:0000256" key="3">
    <source>
        <dbReference type="ARBA" id="ARBA00012572"/>
    </source>
</evidence>
<dbReference type="PANTHER" id="PTHR42894:SF1">
    <property type="entry name" value="N-(5'-PHOSPHORIBOSYL)ANTHRANILATE ISOMERASE"/>
    <property type="match status" value="1"/>
</dbReference>
<organism evidence="10">
    <name type="scientific">Blastobotrys adeninivorans</name>
    <name type="common">Yeast</name>
    <name type="synonym">Arxula adeninivorans</name>
    <dbReference type="NCBI Taxonomy" id="409370"/>
    <lineage>
        <taxon>Eukaryota</taxon>
        <taxon>Fungi</taxon>
        <taxon>Dikarya</taxon>
        <taxon>Ascomycota</taxon>
        <taxon>Saccharomycotina</taxon>
        <taxon>Dipodascomycetes</taxon>
        <taxon>Dipodascales</taxon>
        <taxon>Trichomonascaceae</taxon>
        <taxon>Blastobotrys</taxon>
    </lineage>
</organism>
<keyword evidence="5" id="KW-0028">Amino-acid biosynthesis</keyword>
<dbReference type="Pfam" id="PF00697">
    <property type="entry name" value="PRAI"/>
    <property type="match status" value="1"/>
</dbReference>
<evidence type="ECO:0000313" key="11">
    <source>
        <dbReference type="EMBL" id="CDP34795.1"/>
    </source>
</evidence>
<dbReference type="InterPro" id="IPR001240">
    <property type="entry name" value="PRAI_dom"/>
</dbReference>
<dbReference type="EMBL" id="HG937693">
    <property type="protein sequence ID" value="CDP34795.1"/>
    <property type="molecule type" value="Genomic_DNA"/>
</dbReference>
<dbReference type="Gene3D" id="3.20.20.70">
    <property type="entry name" value="Aldolase class I"/>
    <property type="match status" value="1"/>
</dbReference>
<evidence type="ECO:0000256" key="2">
    <source>
        <dbReference type="ARBA" id="ARBA00007571"/>
    </source>
</evidence>
<evidence type="ECO:0000256" key="4">
    <source>
        <dbReference type="ARBA" id="ARBA00022272"/>
    </source>
</evidence>
<evidence type="ECO:0000256" key="1">
    <source>
        <dbReference type="ARBA" id="ARBA00004664"/>
    </source>
</evidence>
<comment type="pathway">
    <text evidence="1">Amino-acid biosynthesis; L-tryptophan biosynthesis; L-tryptophan from chorismate: step 3/5.</text>
</comment>
<dbReference type="InterPro" id="IPR011060">
    <property type="entry name" value="RibuloseP-bd_barrel"/>
</dbReference>
<dbReference type="GO" id="GO:0000162">
    <property type="term" value="P:L-tryptophan biosynthetic process"/>
    <property type="evidence" value="ECO:0007669"/>
    <property type="project" value="UniProtKB-UniPathway"/>
</dbReference>
<keyword evidence="7" id="KW-0057">Aromatic amino acid biosynthesis</keyword>
<feature type="domain" description="N-(5'phosphoribosyl) anthranilate isomerase (PRAI)" evidence="9">
    <location>
        <begin position="75"/>
        <end position="230"/>
    </location>
</feature>
<proteinExistence type="inferred from homology"/>
<dbReference type="HAMAP" id="MF_00135">
    <property type="entry name" value="PRAI"/>
    <property type="match status" value="1"/>
</dbReference>
<dbReference type="InterPro" id="IPR013785">
    <property type="entry name" value="Aldolase_TIM"/>
</dbReference>
<comment type="similarity">
    <text evidence="2">Belongs to the TrpF family.</text>
</comment>
<sequence>MTTSPIVKVCGIRTVEAAQVALDAGANMIGMIMVPNRARTVDMETAGKISRLVRSYRRQGSFELDTNELGGSTHSALAHIIEAKTRTRPAIVGVFRNQPLSEVLRLQQELSLDFVQLHGSEPLEWCRLIPCPVIRRFTPDTPDFYASPVTGYHSLSLIDGEVGGEGKMVDWSGVQSRARMGARFLMAGGLTADNVAQALAVEGACGVDVSGGVESSPGVKDLNEIERFVKAAKGVTVKY</sequence>
<name>Q1M2R6_BLAAD</name>
<evidence type="ECO:0000256" key="6">
    <source>
        <dbReference type="ARBA" id="ARBA00022822"/>
    </source>
</evidence>
<evidence type="ECO:0000259" key="9">
    <source>
        <dbReference type="Pfam" id="PF00697"/>
    </source>
</evidence>
<evidence type="ECO:0000256" key="8">
    <source>
        <dbReference type="ARBA" id="ARBA00023235"/>
    </source>
</evidence>
<dbReference type="UniPathway" id="UPA00035">
    <property type="reaction ID" value="UER00042"/>
</dbReference>
<dbReference type="SUPFAM" id="SSF51366">
    <property type="entry name" value="Ribulose-phoshate binding barrel"/>
    <property type="match status" value="1"/>
</dbReference>
<dbReference type="AlphaFoldDB" id="Q1M2R6"/>
<dbReference type="PANTHER" id="PTHR42894">
    <property type="entry name" value="N-(5'-PHOSPHORIBOSYL)ANTHRANILATE ISOMERASE"/>
    <property type="match status" value="1"/>
</dbReference>
<dbReference type="CDD" id="cd00405">
    <property type="entry name" value="PRAI"/>
    <property type="match status" value="1"/>
</dbReference>
<reference evidence="10" key="1">
    <citation type="journal article" date="2007" name="J. Biotechnol.">
        <title>Construction of an Arxula adeninivorans host-vector system based on trp1 complementation.</title>
        <authorList>
            <person name="Steinborn G."/>
            <person name="Wartmann T."/>
            <person name="Gellissen G."/>
            <person name="Kunze G."/>
        </authorList>
    </citation>
    <scope>NUCLEOTIDE SEQUENCE</scope>
    <source>
        <strain evidence="10">LS3</strain>
    </source>
</reference>
<reference evidence="11" key="2">
    <citation type="submission" date="2014-02" db="EMBL/GenBank/DDBJ databases">
        <authorList>
            <person name="Genoscope - CEA"/>
        </authorList>
    </citation>
    <scope>NUCLEOTIDE SEQUENCE</scope>
    <source>
        <strain evidence="11">LS3</strain>
    </source>
</reference>
<dbReference type="EC" id="5.3.1.24" evidence="3"/>
<keyword evidence="8 10" id="KW-0413">Isomerase</keyword>
<gene>
    <name evidence="10" type="primary">atrp1</name>
    <name evidence="11" type="ORF">GNLVRS02_ARAD1C20658g</name>
</gene>
<keyword evidence="6" id="KW-0822">Tryptophan biosynthesis</keyword>